<proteinExistence type="predicted"/>
<evidence type="ECO:0000313" key="7">
    <source>
        <dbReference type="EMBL" id="CAF3964108.1"/>
    </source>
</evidence>
<protein>
    <recommendedName>
        <fullName evidence="3">SWIM-type domain-containing protein</fullName>
    </recommendedName>
</protein>
<feature type="compositionally biased region" description="Basic residues" evidence="2">
    <location>
        <begin position="61"/>
        <end position="73"/>
    </location>
</feature>
<keyword evidence="1" id="KW-0863">Zinc-finger</keyword>
<dbReference type="Proteomes" id="UP000682733">
    <property type="component" value="Unassembled WGS sequence"/>
</dbReference>
<dbReference type="InterPro" id="IPR007527">
    <property type="entry name" value="Znf_SWIM"/>
</dbReference>
<sequence>MTWNSYDNFVEWLQSARLINFSRIVPPAVCTCRYGLKEYACVHAVGLMMLRGVRPIPQAIGKRRTKGRPKKPRQALSTD</sequence>
<dbReference type="Proteomes" id="UP000663829">
    <property type="component" value="Unassembled WGS sequence"/>
</dbReference>
<dbReference type="EMBL" id="CAJNOQ010008528">
    <property type="protein sequence ID" value="CAF1199476.1"/>
    <property type="molecule type" value="Genomic_DNA"/>
</dbReference>
<evidence type="ECO:0000313" key="6">
    <source>
        <dbReference type="EMBL" id="CAF3774048.1"/>
    </source>
</evidence>
<comment type="caution">
    <text evidence="5">The sequence shown here is derived from an EMBL/GenBank/DDBJ whole genome shotgun (WGS) entry which is preliminary data.</text>
</comment>
<evidence type="ECO:0000313" key="8">
    <source>
        <dbReference type="Proteomes" id="UP000663829"/>
    </source>
</evidence>
<name>A0A814W5E2_9BILA</name>
<evidence type="ECO:0000259" key="3">
    <source>
        <dbReference type="PROSITE" id="PS50966"/>
    </source>
</evidence>
<evidence type="ECO:0000256" key="1">
    <source>
        <dbReference type="PROSITE-ProRule" id="PRU00325"/>
    </source>
</evidence>
<dbReference type="Proteomes" id="UP000681722">
    <property type="component" value="Unassembled WGS sequence"/>
</dbReference>
<dbReference type="EMBL" id="CAJOBC010008529">
    <property type="protein sequence ID" value="CAF3964108.1"/>
    <property type="molecule type" value="Genomic_DNA"/>
</dbReference>
<evidence type="ECO:0000313" key="4">
    <source>
        <dbReference type="EMBL" id="CAF1004818.1"/>
    </source>
</evidence>
<organism evidence="5 8">
    <name type="scientific">Didymodactylos carnosus</name>
    <dbReference type="NCBI Taxonomy" id="1234261"/>
    <lineage>
        <taxon>Eukaryota</taxon>
        <taxon>Metazoa</taxon>
        <taxon>Spiralia</taxon>
        <taxon>Gnathifera</taxon>
        <taxon>Rotifera</taxon>
        <taxon>Eurotatoria</taxon>
        <taxon>Bdelloidea</taxon>
        <taxon>Philodinida</taxon>
        <taxon>Philodinidae</taxon>
        <taxon>Didymodactylos</taxon>
    </lineage>
</organism>
<dbReference type="EMBL" id="CAJNOK010006475">
    <property type="protein sequence ID" value="CAF1004818.1"/>
    <property type="molecule type" value="Genomic_DNA"/>
</dbReference>
<dbReference type="AlphaFoldDB" id="A0A814W5E2"/>
<feature type="domain" description="SWIM-type" evidence="3">
    <location>
        <begin position="21"/>
        <end position="52"/>
    </location>
</feature>
<feature type="region of interest" description="Disordered" evidence="2">
    <location>
        <begin position="58"/>
        <end position="79"/>
    </location>
</feature>
<dbReference type="GO" id="GO:0008270">
    <property type="term" value="F:zinc ion binding"/>
    <property type="evidence" value="ECO:0007669"/>
    <property type="project" value="UniProtKB-KW"/>
</dbReference>
<evidence type="ECO:0000313" key="5">
    <source>
        <dbReference type="EMBL" id="CAF1199476.1"/>
    </source>
</evidence>
<keyword evidence="8" id="KW-1185">Reference proteome</keyword>
<dbReference type="PROSITE" id="PS50966">
    <property type="entry name" value="ZF_SWIM"/>
    <property type="match status" value="1"/>
</dbReference>
<gene>
    <name evidence="5" type="ORF">GPM918_LOCUS23645</name>
    <name evidence="4" type="ORF">OVA965_LOCUS14745</name>
    <name evidence="7" type="ORF">SRO942_LOCUS23644</name>
    <name evidence="6" type="ORF">TMI583_LOCUS14749</name>
</gene>
<dbReference type="Proteomes" id="UP000677228">
    <property type="component" value="Unassembled WGS sequence"/>
</dbReference>
<evidence type="ECO:0000256" key="2">
    <source>
        <dbReference type="SAM" id="MobiDB-lite"/>
    </source>
</evidence>
<dbReference type="EMBL" id="CAJOBA010006483">
    <property type="protein sequence ID" value="CAF3774048.1"/>
    <property type="molecule type" value="Genomic_DNA"/>
</dbReference>
<accession>A0A814W5E2</accession>
<keyword evidence="1" id="KW-0479">Metal-binding</keyword>
<reference evidence="5" key="1">
    <citation type="submission" date="2021-02" db="EMBL/GenBank/DDBJ databases">
        <authorList>
            <person name="Nowell W R."/>
        </authorList>
    </citation>
    <scope>NUCLEOTIDE SEQUENCE</scope>
</reference>
<keyword evidence="1" id="KW-0862">Zinc</keyword>